<dbReference type="EMBL" id="AAXT01000003">
    <property type="protein sequence ID" value="EDO06589.1"/>
    <property type="molecule type" value="Genomic_DNA"/>
</dbReference>
<keyword evidence="1" id="KW-0732">Signal</keyword>
<dbReference type="PANTHER" id="PTHR46434:SF1">
    <property type="entry name" value="GENETIC INTERACTOR OF PROHIBITINS 3, MITOCHONDRIAL"/>
    <property type="match status" value="1"/>
</dbReference>
<dbReference type="RefSeq" id="XP_001610157.1">
    <property type="nucleotide sequence ID" value="XM_001610107.1"/>
</dbReference>
<keyword evidence="4" id="KW-1185">Reference proteome</keyword>
<gene>
    <name evidence="3" type="ORF">BBOV_II006390</name>
</gene>
<dbReference type="OMA" id="YMREPLM"/>
<dbReference type="KEGG" id="bbo:BBOV_II006390"/>
<accession>A7AUH8</accession>
<reference evidence="4" key="2">
    <citation type="journal article" date="2020" name="Data Brief">
        <title>Transcriptome dataset of Babesia bovis life stages within vertebrate and invertebrate hosts.</title>
        <authorList>
            <person name="Ueti M.W."/>
            <person name="Johnson W.C."/>
            <person name="Kappmeyer L.S."/>
            <person name="Herndon D.R."/>
            <person name="Mousel M.R."/>
            <person name="Reif K.E."/>
            <person name="Taus N.S."/>
            <person name="Ifeonu O.O."/>
            <person name="Silva J.C."/>
            <person name="Suarez C.E."/>
            <person name="Brayton K.A."/>
        </authorList>
    </citation>
    <scope>NUCLEOTIDE SEQUENCE [LARGE SCALE GENOMIC DNA]</scope>
</reference>
<dbReference type="eggNOG" id="KOG1249">
    <property type="taxonomic scope" value="Eukaryota"/>
</dbReference>
<dbReference type="InterPro" id="IPR050896">
    <property type="entry name" value="Mito_lipid_metab_GTPase"/>
</dbReference>
<dbReference type="SUPFAM" id="SSF52540">
    <property type="entry name" value="P-loop containing nucleoside triphosphate hydrolases"/>
    <property type="match status" value="1"/>
</dbReference>
<feature type="domain" description="G" evidence="2">
    <location>
        <begin position="407"/>
        <end position="478"/>
    </location>
</feature>
<dbReference type="STRING" id="5865.A7AUH8"/>
<reference evidence="3 4" key="1">
    <citation type="journal article" date="2007" name="PLoS Pathog.">
        <title>Genome sequence of Babesia bovis and comparative analysis of apicomplexan hemoprotozoa.</title>
        <authorList>
            <person name="Brayton K.A."/>
            <person name="Lau A.O.T."/>
            <person name="Herndon D.R."/>
            <person name="Hannick L."/>
            <person name="Kappmeyer L.S."/>
            <person name="Berens S.J."/>
            <person name="Bidwell S.L."/>
            <person name="Brown W.C."/>
            <person name="Crabtree J."/>
            <person name="Fadrosh D."/>
            <person name="Feldblum T."/>
            <person name="Forberger H.A."/>
            <person name="Haas B.J."/>
            <person name="Howell J.M."/>
            <person name="Khouri H."/>
            <person name="Koo H."/>
            <person name="Mann D.J."/>
            <person name="Norimine J."/>
            <person name="Paulsen I.T."/>
            <person name="Radune D."/>
            <person name="Ren Q."/>
            <person name="Smith R.K. Jr."/>
            <person name="Suarez C.E."/>
            <person name="White O."/>
            <person name="Wortman J.R."/>
            <person name="Knowles D.P. Jr."/>
            <person name="McElwain T.F."/>
            <person name="Nene V.M."/>
        </authorList>
    </citation>
    <scope>NUCLEOTIDE SEQUENCE [LARGE SCALE GENOMIC DNA]</scope>
    <source>
        <strain evidence="3">T2Bo</strain>
    </source>
</reference>
<dbReference type="GO" id="GO:0005525">
    <property type="term" value="F:GTP binding"/>
    <property type="evidence" value="ECO:0007669"/>
    <property type="project" value="InterPro"/>
</dbReference>
<proteinExistence type="predicted"/>
<sequence length="677" mass="73931">MCINITLTSVSLFSSLASALGSRYTVDSGLHLAFSRAIRHNRHGRSPLTPDILQRISELEGDLDISDTESPEIHVDRGLGGSYASIHKISGDISPGSVTKESLDDSALSDTASPVLSDADKYRSQYGDECTDIPFSSDVDDTLLAATHWGSDANRYRNSGELVDDISNEEMVGIAQAELRRERMEGPNMKELIASLEEPRVKPSGDAWKNLVQQFDIATDASTCIGCGIRLQSGNLQSPGYIDPLVMASIRESGGHARCRRCSSMSSGLIFNNSDIAVGADATDAARETVAIIRNALSLNATRNVTVVYMLDALDIHFEDGLAELIASRRAQRTSDSHFYIVLNKVDLLPPHSRKRLIAYVHRYVKSRAPDLGLKPRHIFLLSSRTGSGVNLFLSVLLDDAYRRRSKIFFVGATNTGKSTFINRLSNLVSCSDERKSDIAASKRALLSTSVVPGTTLRPLRIDTGPGFEMYDTPGIVVPNAFTSYLTPDELKMAVPASLGAAKPLRVACGSSLLIGPFVRIDVTKGRPWFFTPYFSKRVKVAVVRTNRIAQFLSKSPFGDARIFYGTECEDGILTSDESNTSDREGPLEGSVDDIRKHVLPNRVDTTRHQVNVVGSGWDHATSDLCFKGLGFIALAGALELSICIETCSGVGVYMREPLMPFDAIPFARKKLRLKDK</sequence>
<feature type="chain" id="PRO_5002704873" evidence="1">
    <location>
        <begin position="22"/>
        <end position="677"/>
    </location>
</feature>
<dbReference type="PANTHER" id="PTHR46434">
    <property type="entry name" value="GENETIC INTERACTOR OF PROHIBITINS 3, MITOCHONDRIAL"/>
    <property type="match status" value="1"/>
</dbReference>
<dbReference type="VEuPathDB" id="PiroplasmaDB:BBOV_II006390"/>
<comment type="caution">
    <text evidence="3">The sequence shown here is derived from an EMBL/GenBank/DDBJ whole genome shotgun (WGS) entry which is preliminary data.</text>
</comment>
<dbReference type="Gene3D" id="3.40.50.300">
    <property type="entry name" value="P-loop containing nucleotide triphosphate hydrolases"/>
    <property type="match status" value="1"/>
</dbReference>
<dbReference type="Proteomes" id="UP000002173">
    <property type="component" value="Unassembled WGS sequence"/>
</dbReference>
<dbReference type="InParanoid" id="A7AUH8"/>
<dbReference type="AlphaFoldDB" id="A7AUH8"/>
<dbReference type="Pfam" id="PF01926">
    <property type="entry name" value="MMR_HSR1"/>
    <property type="match status" value="1"/>
</dbReference>
<dbReference type="InterPro" id="IPR027417">
    <property type="entry name" value="P-loop_NTPase"/>
</dbReference>
<dbReference type="InterPro" id="IPR006073">
    <property type="entry name" value="GTP-bd"/>
</dbReference>
<evidence type="ECO:0000313" key="4">
    <source>
        <dbReference type="Proteomes" id="UP000002173"/>
    </source>
</evidence>
<protein>
    <submittedName>
        <fullName evidence="3">Membrane protein, putative</fullName>
    </submittedName>
</protein>
<dbReference type="CDD" id="cd01855">
    <property type="entry name" value="YqeH"/>
    <property type="match status" value="1"/>
</dbReference>
<evidence type="ECO:0000256" key="1">
    <source>
        <dbReference type="SAM" id="SignalP"/>
    </source>
</evidence>
<dbReference type="GO" id="GO:0005739">
    <property type="term" value="C:mitochondrion"/>
    <property type="evidence" value="ECO:0007669"/>
    <property type="project" value="TreeGrafter"/>
</dbReference>
<organism evidence="3 4">
    <name type="scientific">Babesia bovis</name>
    <dbReference type="NCBI Taxonomy" id="5865"/>
    <lineage>
        <taxon>Eukaryota</taxon>
        <taxon>Sar</taxon>
        <taxon>Alveolata</taxon>
        <taxon>Apicomplexa</taxon>
        <taxon>Aconoidasida</taxon>
        <taxon>Piroplasmida</taxon>
        <taxon>Babesiidae</taxon>
        <taxon>Babesia</taxon>
    </lineage>
</organism>
<reference evidence="4" key="3">
    <citation type="journal article" date="2021" name="Int. J. Parasitol.">
        <title>Comparative analysis of gene expression between Babesia bovis blood stages and kinetes allowed by improved genome annotation.</title>
        <authorList>
            <person name="Ueti M.W."/>
            <person name="Johnson W.C."/>
            <person name="Kappmeyer L.S."/>
            <person name="Herndon D.R."/>
            <person name="Mousel M.R."/>
            <person name="Reif K.E."/>
            <person name="Taus N.S."/>
            <person name="Ifeonu O.O."/>
            <person name="Silva J.C."/>
            <person name="Suarez C.E."/>
            <person name="Brayton K.A."/>
        </authorList>
    </citation>
    <scope>NUCLEOTIDE SEQUENCE [LARGE SCALE GENOMIC DNA]</scope>
</reference>
<name>A7AUH8_BABBO</name>
<dbReference type="GeneID" id="5478391"/>
<evidence type="ECO:0000259" key="2">
    <source>
        <dbReference type="Pfam" id="PF01926"/>
    </source>
</evidence>
<evidence type="ECO:0000313" key="3">
    <source>
        <dbReference type="EMBL" id="EDO06589.1"/>
    </source>
</evidence>
<feature type="signal peptide" evidence="1">
    <location>
        <begin position="1"/>
        <end position="21"/>
    </location>
</feature>